<reference evidence="2" key="1">
    <citation type="submission" date="2022-11" db="UniProtKB">
        <authorList>
            <consortium name="WormBaseParasite"/>
        </authorList>
    </citation>
    <scope>IDENTIFICATION</scope>
</reference>
<evidence type="ECO:0000313" key="2">
    <source>
        <dbReference type="WBParaSite" id="PSAMB.scaffold380size53813.g5201.t1"/>
    </source>
</evidence>
<keyword evidence="1" id="KW-1185">Reference proteome</keyword>
<protein>
    <submittedName>
        <fullName evidence="2">Uncharacterized protein</fullName>
    </submittedName>
</protein>
<dbReference type="Proteomes" id="UP000887566">
    <property type="component" value="Unplaced"/>
</dbReference>
<sequence length="69" mass="8017">MSANRPSLVCRSTIAALCCRRSSDRVPAKRIDRSRTGFIQDGRRRLLYLLWNAYRVLIRPIRILKPMAS</sequence>
<evidence type="ECO:0000313" key="1">
    <source>
        <dbReference type="Proteomes" id="UP000887566"/>
    </source>
</evidence>
<organism evidence="1 2">
    <name type="scientific">Plectus sambesii</name>
    <dbReference type="NCBI Taxonomy" id="2011161"/>
    <lineage>
        <taxon>Eukaryota</taxon>
        <taxon>Metazoa</taxon>
        <taxon>Ecdysozoa</taxon>
        <taxon>Nematoda</taxon>
        <taxon>Chromadorea</taxon>
        <taxon>Plectida</taxon>
        <taxon>Plectina</taxon>
        <taxon>Plectoidea</taxon>
        <taxon>Plectidae</taxon>
        <taxon>Plectus</taxon>
    </lineage>
</organism>
<name>A0A914WD01_9BILA</name>
<accession>A0A914WD01</accession>
<dbReference type="WBParaSite" id="PSAMB.scaffold380size53813.g5201.t1">
    <property type="protein sequence ID" value="PSAMB.scaffold380size53813.g5201.t1"/>
    <property type="gene ID" value="PSAMB.scaffold380size53813.g5201"/>
</dbReference>
<proteinExistence type="predicted"/>
<dbReference type="AlphaFoldDB" id="A0A914WD01"/>